<dbReference type="EMBL" id="NPOA01000004">
    <property type="protein sequence ID" value="PAV30174.1"/>
    <property type="molecule type" value="Genomic_DNA"/>
</dbReference>
<evidence type="ECO:0000313" key="2">
    <source>
        <dbReference type="Proteomes" id="UP000218887"/>
    </source>
</evidence>
<comment type="caution">
    <text evidence="1">The sequence shown here is derived from an EMBL/GenBank/DDBJ whole genome shotgun (WGS) entry which is preliminary data.</text>
</comment>
<name>A0A2A2IG00_9BACI</name>
<dbReference type="RefSeq" id="WP_095654776.1">
    <property type="nucleotide sequence ID" value="NZ_NPOA01000004.1"/>
</dbReference>
<dbReference type="Proteomes" id="UP000218887">
    <property type="component" value="Unassembled WGS sequence"/>
</dbReference>
<protein>
    <recommendedName>
        <fullName evidence="3">DUF2190 domain-containing protein</fullName>
    </recommendedName>
</protein>
<reference evidence="1 2" key="1">
    <citation type="submission" date="2017-08" db="EMBL/GenBank/DDBJ databases">
        <title>Virgibacillus indicus sp. nov. and Virgibacillus profoundi sp. nov, two moderately halophilic bacteria isolated from marine sediment by using the Microfluidic Streak Plate.</title>
        <authorList>
            <person name="Xu B."/>
            <person name="Hu B."/>
            <person name="Wang J."/>
            <person name="Zhu Y."/>
            <person name="Huang L."/>
            <person name="Du W."/>
            <person name="Huang Y."/>
        </authorList>
    </citation>
    <scope>NUCLEOTIDE SEQUENCE [LARGE SCALE GENOMIC DNA]</scope>
    <source>
        <strain evidence="1 2">IO3-P3-H5</strain>
    </source>
</reference>
<gene>
    <name evidence="1" type="ORF">CIL05_06820</name>
</gene>
<proteinExistence type="predicted"/>
<evidence type="ECO:0008006" key="3">
    <source>
        <dbReference type="Google" id="ProtNLM"/>
    </source>
</evidence>
<keyword evidence="2" id="KW-1185">Reference proteome</keyword>
<evidence type="ECO:0000313" key="1">
    <source>
        <dbReference type="EMBL" id="PAV30174.1"/>
    </source>
</evidence>
<accession>A0A2A2IG00</accession>
<organism evidence="1 2">
    <name type="scientific">Virgibacillus profundi</name>
    <dbReference type="NCBI Taxonomy" id="2024555"/>
    <lineage>
        <taxon>Bacteria</taxon>
        <taxon>Bacillati</taxon>
        <taxon>Bacillota</taxon>
        <taxon>Bacilli</taxon>
        <taxon>Bacillales</taxon>
        <taxon>Bacillaceae</taxon>
        <taxon>Virgibacillus</taxon>
    </lineage>
</organism>
<sequence>MAGFLALGNDQYIGTYKSTGEVENGAFVELDHAAKTGSLAAAGAVDVYFVANELDYIEEEAIDTIDFRVKADKFLRAHKPQAGEILVTTVIAEGLAEGDEVAVGAGGQVVKTPVDGTAQFVVKELTGEYGVPTARLLAL</sequence>
<dbReference type="AlphaFoldDB" id="A0A2A2IG00"/>